<dbReference type="AlphaFoldDB" id="A0A653E551"/>
<organism evidence="4">
    <name type="scientific">Pseudomonas marincola</name>
    <dbReference type="NCBI Taxonomy" id="437900"/>
    <lineage>
        <taxon>Bacteria</taxon>
        <taxon>Pseudomonadati</taxon>
        <taxon>Pseudomonadota</taxon>
        <taxon>Gammaproteobacteria</taxon>
        <taxon>Pseudomonadales</taxon>
        <taxon>Pseudomonadaceae</taxon>
        <taxon>Pseudomonas</taxon>
    </lineage>
</organism>
<dbReference type="EMBL" id="LR215729">
    <property type="protein sequence ID" value="VEV97849.1"/>
    <property type="molecule type" value="Genomic_DNA"/>
</dbReference>
<gene>
    <name evidence="4" type="ORF">PMYSY11_2804</name>
</gene>
<proteinExistence type="predicted"/>
<accession>A0A653E551</accession>
<evidence type="ECO:0000256" key="2">
    <source>
        <dbReference type="ARBA" id="ARBA00023136"/>
    </source>
</evidence>
<name>A0A653E551_9PSED</name>
<protein>
    <submittedName>
        <fullName evidence="4">Glyceraldehyde-3-phosphate dehydrogenase</fullName>
    </submittedName>
</protein>
<comment type="subcellular location">
    <subcellularLocation>
        <location evidence="1">Membrane</location>
    </subcellularLocation>
</comment>
<dbReference type="GO" id="GO:0019867">
    <property type="term" value="C:outer membrane"/>
    <property type="evidence" value="ECO:0007669"/>
    <property type="project" value="InterPro"/>
</dbReference>
<evidence type="ECO:0000259" key="3">
    <source>
        <dbReference type="Pfam" id="PF01103"/>
    </source>
</evidence>
<feature type="domain" description="Bacterial surface antigen (D15)" evidence="3">
    <location>
        <begin position="236"/>
        <end position="324"/>
    </location>
</feature>
<evidence type="ECO:0000313" key="4">
    <source>
        <dbReference type="EMBL" id="VEV97849.1"/>
    </source>
</evidence>
<sequence>MRQLGLRPHCITAGCQLGYIKCQTLFESLWIMLKTWQSLLVTLTVTLPTFANADLSDKFIDPEDGQVDASNFLAEVPHGFLPVPGIITEPAVGAGLALGALFFHESEEQRKQRTQNKALLPENISIVAGMGTENGTWAGAIGHLGFWLDDTLRYRGVLAYASPNLEFYSLPRTGDLSQPIELNLRGPVVFQDLKYRLPDTHVFVGGRQLYRKVEGELANSPDLSRLPLAVQDYIESNSVRSATTSGLGLVLEYDSRDNPFNPQHGYYYSSNYTVFDDAIGSDYDYSSYQLSGLNYWELNDQWNLGLRVQVDGVNARGSDDLPPYVPPFIDLRGVPKSRYQGTRVGVAEIQLDYKINQRWKLGFFTGTGRAADDFSEFSDAEEVNTVGGGFRYMIARRYGLVMGVDVARGPEDTALYIQTGSTW</sequence>
<reference evidence="4" key="1">
    <citation type="submission" date="2019-02" db="EMBL/GenBank/DDBJ databases">
        <authorList>
            <consortium name="Genoscope - CEA"/>
            <person name="William W."/>
        </authorList>
    </citation>
    <scope>NUCLEOTIDE SEQUENCE [LARGE SCALE GENOMIC DNA]</scope>
    <source>
        <strain evidence="4">YSy11</strain>
    </source>
</reference>
<evidence type="ECO:0000256" key="1">
    <source>
        <dbReference type="ARBA" id="ARBA00004370"/>
    </source>
</evidence>
<keyword evidence="2" id="KW-0472">Membrane</keyword>
<dbReference type="InterPro" id="IPR000184">
    <property type="entry name" value="Bac_surfAg_D15"/>
</dbReference>
<dbReference type="Pfam" id="PF01103">
    <property type="entry name" value="Omp85"/>
    <property type="match status" value="1"/>
</dbReference>
<dbReference type="Gene3D" id="2.40.160.50">
    <property type="entry name" value="membrane protein fhac: a member of the omp85/tpsb transporter family"/>
    <property type="match status" value="1"/>
</dbReference>